<proteinExistence type="predicted"/>
<dbReference type="Pfam" id="PF02517">
    <property type="entry name" value="Rce1-like"/>
    <property type="match status" value="1"/>
</dbReference>
<keyword evidence="3" id="KW-0482">Metalloprotease</keyword>
<keyword evidence="3" id="KW-0645">Protease</keyword>
<keyword evidence="1" id="KW-0472">Membrane</keyword>
<protein>
    <submittedName>
        <fullName evidence="3">CPBP family intramembrane metalloprotease</fullName>
    </submittedName>
</protein>
<keyword evidence="1" id="KW-0812">Transmembrane</keyword>
<keyword evidence="4" id="KW-1185">Reference proteome</keyword>
<feature type="transmembrane region" description="Helical" evidence="1">
    <location>
        <begin position="170"/>
        <end position="193"/>
    </location>
</feature>
<dbReference type="InterPro" id="IPR003675">
    <property type="entry name" value="Rce1/LyrA-like_dom"/>
</dbReference>
<feature type="transmembrane region" description="Helical" evidence="1">
    <location>
        <begin position="70"/>
        <end position="88"/>
    </location>
</feature>
<feature type="transmembrane region" description="Helical" evidence="1">
    <location>
        <begin position="100"/>
        <end position="118"/>
    </location>
</feature>
<dbReference type="Proteomes" id="UP000293142">
    <property type="component" value="Unassembled WGS sequence"/>
</dbReference>
<dbReference type="GO" id="GO:0008237">
    <property type="term" value="F:metallopeptidase activity"/>
    <property type="evidence" value="ECO:0007669"/>
    <property type="project" value="UniProtKB-KW"/>
</dbReference>
<dbReference type="PANTHER" id="PTHR36435">
    <property type="entry name" value="SLR1288 PROTEIN"/>
    <property type="match status" value="1"/>
</dbReference>
<gene>
    <name evidence="3" type="ORF">EYB31_03625</name>
</gene>
<feature type="transmembrane region" description="Helical" evidence="1">
    <location>
        <begin position="7"/>
        <end position="25"/>
    </location>
</feature>
<dbReference type="PANTHER" id="PTHR36435:SF1">
    <property type="entry name" value="CAAX AMINO TERMINAL PROTEASE FAMILY PROTEIN"/>
    <property type="match status" value="1"/>
</dbReference>
<evidence type="ECO:0000313" key="3">
    <source>
        <dbReference type="EMBL" id="TBL81192.1"/>
    </source>
</evidence>
<evidence type="ECO:0000313" key="4">
    <source>
        <dbReference type="Proteomes" id="UP000293142"/>
    </source>
</evidence>
<feature type="transmembrane region" description="Helical" evidence="1">
    <location>
        <begin position="130"/>
        <end position="150"/>
    </location>
</feature>
<accession>A0A4V2J4U1</accession>
<sequence length="195" mass="22080">MPREYKWVLLVFFLIVGPGPIVFILNKYTVALLPGISLALYIYLLRNEIRSASFDAVLKNKGFYVWTFRALRAGLIVHLVCAVIFKPLPNLPDTLIQSYVIMPFYTIVVAPIVEEVAYRKIIFGFLSEKYNFWVGASVSSALFSLGHFSPDRLVTYFLVGMLFCHYYKKSGSIGTTIFAHSALNFISLVMLTVKS</sequence>
<dbReference type="EMBL" id="SIRE01000003">
    <property type="protein sequence ID" value="TBL81192.1"/>
    <property type="molecule type" value="Genomic_DNA"/>
</dbReference>
<comment type="caution">
    <text evidence="3">The sequence shown here is derived from an EMBL/GenBank/DDBJ whole genome shotgun (WGS) entry which is preliminary data.</text>
</comment>
<feature type="domain" description="CAAX prenyl protease 2/Lysostaphin resistance protein A-like" evidence="2">
    <location>
        <begin position="98"/>
        <end position="186"/>
    </location>
</feature>
<keyword evidence="1" id="KW-1133">Transmembrane helix</keyword>
<feature type="transmembrane region" description="Helical" evidence="1">
    <location>
        <begin position="31"/>
        <end position="49"/>
    </location>
</feature>
<evidence type="ECO:0000256" key="1">
    <source>
        <dbReference type="SAM" id="Phobius"/>
    </source>
</evidence>
<dbReference type="AlphaFoldDB" id="A0A4V2J4U1"/>
<name>A0A4V2J4U1_9BACL</name>
<reference evidence="3 4" key="1">
    <citation type="submission" date="2019-02" db="EMBL/GenBank/DDBJ databases">
        <title>Paenibacillus sp. nov., isolated from surface-sterilized tissue of Thalictrum simplex L.</title>
        <authorList>
            <person name="Tuo L."/>
        </authorList>
    </citation>
    <scope>NUCLEOTIDE SEQUENCE [LARGE SCALE GENOMIC DNA]</scope>
    <source>
        <strain evidence="3 4">N2SHLJ1</strain>
    </source>
</reference>
<dbReference type="GO" id="GO:0080120">
    <property type="term" value="P:CAAX-box protein maturation"/>
    <property type="evidence" value="ECO:0007669"/>
    <property type="project" value="UniProtKB-ARBA"/>
</dbReference>
<dbReference type="InterPro" id="IPR052710">
    <property type="entry name" value="CAAX_protease"/>
</dbReference>
<evidence type="ECO:0000259" key="2">
    <source>
        <dbReference type="Pfam" id="PF02517"/>
    </source>
</evidence>
<dbReference type="GO" id="GO:0006508">
    <property type="term" value="P:proteolysis"/>
    <property type="evidence" value="ECO:0007669"/>
    <property type="project" value="UniProtKB-KW"/>
</dbReference>
<dbReference type="GO" id="GO:0004175">
    <property type="term" value="F:endopeptidase activity"/>
    <property type="evidence" value="ECO:0007669"/>
    <property type="project" value="UniProtKB-ARBA"/>
</dbReference>
<keyword evidence="3" id="KW-0378">Hydrolase</keyword>
<organism evidence="3 4">
    <name type="scientific">Paenibacillus thalictri</name>
    <dbReference type="NCBI Taxonomy" id="2527873"/>
    <lineage>
        <taxon>Bacteria</taxon>
        <taxon>Bacillati</taxon>
        <taxon>Bacillota</taxon>
        <taxon>Bacilli</taxon>
        <taxon>Bacillales</taxon>
        <taxon>Paenibacillaceae</taxon>
        <taxon>Paenibacillus</taxon>
    </lineage>
</organism>